<dbReference type="EMBL" id="LBYC01000008">
    <property type="protein sequence ID" value="KKR43116.1"/>
    <property type="molecule type" value="Genomic_DNA"/>
</dbReference>
<dbReference type="PROSITE" id="PS51462">
    <property type="entry name" value="NUDIX"/>
    <property type="match status" value="1"/>
</dbReference>
<reference evidence="2 3" key="1">
    <citation type="journal article" date="2015" name="Nature">
        <title>rRNA introns, odd ribosomes, and small enigmatic genomes across a large radiation of phyla.</title>
        <authorList>
            <person name="Brown C.T."/>
            <person name="Hug L.A."/>
            <person name="Thomas B.C."/>
            <person name="Sharon I."/>
            <person name="Castelle C.J."/>
            <person name="Singh A."/>
            <person name="Wilkins M.J."/>
            <person name="Williams K.H."/>
            <person name="Banfield J.F."/>
        </authorList>
    </citation>
    <scope>NUCLEOTIDE SEQUENCE [LARGE SCALE GENOMIC DNA]</scope>
</reference>
<gene>
    <name evidence="2" type="ORF">UT78_C0008G0048</name>
</gene>
<dbReference type="PANTHER" id="PTHR10885:SF20">
    <property type="entry name" value="NUDIX HYDROLASE DOMAIN-CONTAINING PROTEIN"/>
    <property type="match status" value="1"/>
</dbReference>
<dbReference type="Pfam" id="PF00293">
    <property type="entry name" value="NUDIX"/>
    <property type="match status" value="1"/>
</dbReference>
<protein>
    <recommendedName>
        <fullName evidence="1">Nudix hydrolase domain-containing protein</fullName>
    </recommendedName>
</protein>
<dbReference type="InterPro" id="IPR000086">
    <property type="entry name" value="NUDIX_hydrolase_dom"/>
</dbReference>
<dbReference type="InterPro" id="IPR015797">
    <property type="entry name" value="NUDIX_hydrolase-like_dom_sf"/>
</dbReference>
<dbReference type="GO" id="GO:0009240">
    <property type="term" value="P:isopentenyl diphosphate biosynthetic process"/>
    <property type="evidence" value="ECO:0007669"/>
    <property type="project" value="TreeGrafter"/>
</dbReference>
<sequence length="179" mass="20779">MKEEYLDILSEKGEPTGVSRTYSDVHEEGLIHRAVHVWLVNPQKCILLQKRAAEKEAYPNYWDISASGHVSAGQTSIEGAQMETKEELGLSLPASAFLYFATFGEQIILNNNTYINKEFQDIYIVRMNVKLSDMHFDHEVSELKWVEFEKFKLMSKDEKSMLVPHAEEYDQLIRYIENL</sequence>
<proteinExistence type="predicted"/>
<dbReference type="CDD" id="cd04692">
    <property type="entry name" value="NUDIX_Hydrolase"/>
    <property type="match status" value="1"/>
</dbReference>
<name>A0A0G0R066_9BACT</name>
<dbReference type="Gene3D" id="3.90.79.10">
    <property type="entry name" value="Nucleoside Triphosphate Pyrophosphohydrolase"/>
    <property type="match status" value="1"/>
</dbReference>
<dbReference type="GO" id="GO:0005737">
    <property type="term" value="C:cytoplasm"/>
    <property type="evidence" value="ECO:0007669"/>
    <property type="project" value="TreeGrafter"/>
</dbReference>
<dbReference type="AlphaFoldDB" id="A0A0G0R066"/>
<evidence type="ECO:0000259" key="1">
    <source>
        <dbReference type="PROSITE" id="PS51462"/>
    </source>
</evidence>
<feature type="domain" description="Nudix hydrolase" evidence="1">
    <location>
        <begin position="30"/>
        <end position="168"/>
    </location>
</feature>
<accession>A0A0G0R066</accession>
<evidence type="ECO:0000313" key="2">
    <source>
        <dbReference type="EMBL" id="KKR43116.1"/>
    </source>
</evidence>
<dbReference type="SUPFAM" id="SSF55811">
    <property type="entry name" value="Nudix"/>
    <property type="match status" value="1"/>
</dbReference>
<organism evidence="2 3">
    <name type="scientific">Candidatus Nomurabacteria bacterium GW2011_GWF2_40_12</name>
    <dbReference type="NCBI Taxonomy" id="1618776"/>
    <lineage>
        <taxon>Bacteria</taxon>
        <taxon>Candidatus Nomuraibacteriota</taxon>
    </lineage>
</organism>
<comment type="caution">
    <text evidence="2">The sequence shown here is derived from an EMBL/GenBank/DDBJ whole genome shotgun (WGS) entry which is preliminary data.</text>
</comment>
<evidence type="ECO:0000313" key="3">
    <source>
        <dbReference type="Proteomes" id="UP000034301"/>
    </source>
</evidence>
<dbReference type="GO" id="GO:0004452">
    <property type="term" value="F:isopentenyl-diphosphate delta-isomerase activity"/>
    <property type="evidence" value="ECO:0007669"/>
    <property type="project" value="TreeGrafter"/>
</dbReference>
<dbReference type="PANTHER" id="PTHR10885">
    <property type="entry name" value="ISOPENTENYL-DIPHOSPHATE DELTA-ISOMERASE"/>
    <property type="match status" value="1"/>
</dbReference>
<dbReference type="Proteomes" id="UP000034301">
    <property type="component" value="Unassembled WGS sequence"/>
</dbReference>